<dbReference type="STRING" id="395961.Cyan7425_3253"/>
<organism evidence="5">
    <name type="scientific">Cyanothece sp. (strain PCC 7425 / ATCC 29141)</name>
    <dbReference type="NCBI Taxonomy" id="395961"/>
    <lineage>
        <taxon>Bacteria</taxon>
        <taxon>Bacillati</taxon>
        <taxon>Cyanobacteriota</taxon>
        <taxon>Cyanophyceae</taxon>
        <taxon>Gomontiellales</taxon>
        <taxon>Cyanothecaceae</taxon>
        <taxon>Cyanothece</taxon>
    </lineage>
</organism>
<evidence type="ECO:0000256" key="2">
    <source>
        <dbReference type="ARBA" id="ARBA00023267"/>
    </source>
</evidence>
<dbReference type="Pfam" id="PF03099">
    <property type="entry name" value="BPL_LplA_LipB"/>
    <property type="match status" value="1"/>
</dbReference>
<dbReference type="EC" id="6.3.4.15" evidence="3"/>
<sequence length="256" mass="27625">MTAQLPPPPATTWLHYLDRCDSTNTWAIANAAALQPGDVVFTRQQTAGRGQQGRVWYSPPGVLTASFFLSGVPTSCLPGFSLAAGLAVIFAIEDLATTLEGQLRLKWPNDLWLGDRKLAGILTEVTLSTAQKAQVVVGVGLNRCVDLSQIETEPGLSQRAISLDQIVQTLPDELSLLQRIRHHLLGAVGVVHQIGLAALLPELHRRDGLRDRQIGLDLGDRQITGIAAGLTASGELCLRLANNEIQSFSCGRVIQW</sequence>
<dbReference type="PANTHER" id="PTHR12835">
    <property type="entry name" value="BIOTIN PROTEIN LIGASE"/>
    <property type="match status" value="1"/>
</dbReference>
<evidence type="ECO:0000256" key="3">
    <source>
        <dbReference type="ARBA" id="ARBA00024227"/>
    </source>
</evidence>
<dbReference type="InterPro" id="IPR045864">
    <property type="entry name" value="aa-tRNA-synth_II/BPL/LPL"/>
</dbReference>
<dbReference type="InterPro" id="IPR004143">
    <property type="entry name" value="BPL_LPL_catalytic"/>
</dbReference>
<dbReference type="GO" id="GO:0005737">
    <property type="term" value="C:cytoplasm"/>
    <property type="evidence" value="ECO:0007669"/>
    <property type="project" value="TreeGrafter"/>
</dbReference>
<dbReference type="SUPFAM" id="SSF55681">
    <property type="entry name" value="Class II aaRS and biotin synthetases"/>
    <property type="match status" value="1"/>
</dbReference>
<dbReference type="Pfam" id="PF02237">
    <property type="entry name" value="BPL_C"/>
    <property type="match status" value="1"/>
</dbReference>
<dbReference type="Gene3D" id="2.30.30.100">
    <property type="match status" value="1"/>
</dbReference>
<keyword evidence="2" id="KW-0092">Biotin</keyword>
<dbReference type="InterPro" id="IPR003142">
    <property type="entry name" value="BPL_C"/>
</dbReference>
<dbReference type="eggNOG" id="COG0340">
    <property type="taxonomic scope" value="Bacteria"/>
</dbReference>
<evidence type="ECO:0000313" key="5">
    <source>
        <dbReference type="EMBL" id="ACL45580.1"/>
    </source>
</evidence>
<accession>B8HNZ3</accession>
<dbReference type="InterPro" id="IPR004408">
    <property type="entry name" value="Biotin_CoA_COase_ligase"/>
</dbReference>
<dbReference type="PROSITE" id="PS51733">
    <property type="entry name" value="BPL_LPL_CATALYTIC"/>
    <property type="match status" value="1"/>
</dbReference>
<protein>
    <recommendedName>
        <fullName evidence="3">biotin--[biotin carboxyl-carrier protein] ligase</fullName>
        <ecNumber evidence="3">6.3.4.15</ecNumber>
    </recommendedName>
</protein>
<reference evidence="5" key="1">
    <citation type="submission" date="2009-01" db="EMBL/GenBank/DDBJ databases">
        <title>Complete sequence of chromosome Cyanothece sp. PCC 7425.</title>
        <authorList>
            <consortium name="US DOE Joint Genome Institute"/>
            <person name="Lucas S."/>
            <person name="Copeland A."/>
            <person name="Lapidus A."/>
            <person name="Glavina del Rio T."/>
            <person name="Dalin E."/>
            <person name="Tice H."/>
            <person name="Bruce D."/>
            <person name="Goodwin L."/>
            <person name="Pitluck S."/>
            <person name="Sims D."/>
            <person name="Meineke L."/>
            <person name="Brettin T."/>
            <person name="Detter J.C."/>
            <person name="Han C."/>
            <person name="Larimer F."/>
            <person name="Land M."/>
            <person name="Hauser L."/>
            <person name="Kyrpides N."/>
            <person name="Ovchinnikova G."/>
            <person name="Liberton M."/>
            <person name="Stoeckel J."/>
            <person name="Banerjee A."/>
            <person name="Singh A."/>
            <person name="Page L."/>
            <person name="Sato H."/>
            <person name="Zhao L."/>
            <person name="Sherman L."/>
            <person name="Pakrasi H."/>
            <person name="Richardson P."/>
        </authorList>
    </citation>
    <scope>NUCLEOTIDE SEQUENCE</scope>
    <source>
        <strain evidence="5">PCC 7425</strain>
    </source>
</reference>
<keyword evidence="1 5" id="KW-0436">Ligase</keyword>
<dbReference type="PANTHER" id="PTHR12835:SF5">
    <property type="entry name" value="BIOTIN--PROTEIN LIGASE"/>
    <property type="match status" value="1"/>
</dbReference>
<name>B8HNZ3_CYAP4</name>
<dbReference type="OrthoDB" id="9807064at2"/>
<dbReference type="HOGENOM" id="CLU_051096_4_0_3"/>
<evidence type="ECO:0000259" key="4">
    <source>
        <dbReference type="PROSITE" id="PS51733"/>
    </source>
</evidence>
<feature type="domain" description="BPL/LPL catalytic" evidence="4">
    <location>
        <begin position="6"/>
        <end position="196"/>
    </location>
</feature>
<dbReference type="Gene3D" id="3.30.930.10">
    <property type="entry name" value="Bira Bifunctional Protein, Domain 2"/>
    <property type="match status" value="1"/>
</dbReference>
<dbReference type="KEGG" id="cyn:Cyan7425_3253"/>
<proteinExistence type="predicted"/>
<dbReference type="AlphaFoldDB" id="B8HNZ3"/>
<gene>
    <name evidence="5" type="ordered locus">Cyan7425_3253</name>
</gene>
<dbReference type="CDD" id="cd16442">
    <property type="entry name" value="BPL"/>
    <property type="match status" value="1"/>
</dbReference>
<dbReference type="NCBIfam" id="TIGR00121">
    <property type="entry name" value="birA_ligase"/>
    <property type="match status" value="1"/>
</dbReference>
<dbReference type="GO" id="GO:0004077">
    <property type="term" value="F:biotin--[biotin carboxyl-carrier protein] ligase activity"/>
    <property type="evidence" value="ECO:0007669"/>
    <property type="project" value="UniProtKB-EC"/>
</dbReference>
<evidence type="ECO:0000256" key="1">
    <source>
        <dbReference type="ARBA" id="ARBA00022598"/>
    </source>
</evidence>
<dbReference type="EMBL" id="CP001344">
    <property type="protein sequence ID" value="ACL45580.1"/>
    <property type="molecule type" value="Genomic_DNA"/>
</dbReference>